<dbReference type="GeneID" id="11531261"/>
<dbReference type="Pfam" id="PF02518">
    <property type="entry name" value="HATPase_c"/>
    <property type="match status" value="1"/>
</dbReference>
<dbReference type="GO" id="GO:0007234">
    <property type="term" value="P:osmosensory signaling via phosphorelay pathway"/>
    <property type="evidence" value="ECO:0007669"/>
    <property type="project" value="UniProtKB-ARBA"/>
</dbReference>
<keyword evidence="12 15" id="KW-0472">Membrane</keyword>
<dbReference type="SUPFAM" id="SSF52172">
    <property type="entry name" value="CheY-like"/>
    <property type="match status" value="1"/>
</dbReference>
<reference evidence="19 20" key="1">
    <citation type="journal article" date="2011" name="Proc. Natl. Acad. Sci. U.S.A.">
        <title>Evolutionary erosion of yeast sex chromosomes by mating-type switching accidents.</title>
        <authorList>
            <person name="Gordon J.L."/>
            <person name="Armisen D."/>
            <person name="Proux-Wera E."/>
            <person name="Oheigeartaigh S.S."/>
            <person name="Byrne K.P."/>
            <person name="Wolfe K.H."/>
        </authorList>
    </citation>
    <scope>NUCLEOTIDE SEQUENCE [LARGE SCALE GENOMIC DNA]</scope>
    <source>
        <strain evidence="20">ATCC 24235 / CBS 4417 / NBRC 1672 / NRRL Y-8282 / UCD 70-5</strain>
    </source>
</reference>
<dbReference type="InterPro" id="IPR004358">
    <property type="entry name" value="Sig_transdc_His_kin-like_C"/>
</dbReference>
<feature type="transmembrane region" description="Helical" evidence="15">
    <location>
        <begin position="334"/>
        <end position="358"/>
    </location>
</feature>
<protein>
    <recommendedName>
        <fullName evidence="3">histidine kinase</fullName>
        <ecNumber evidence="3">2.7.13.3</ecNumber>
    </recommendedName>
</protein>
<organism evidence="19 20">
    <name type="scientific">Tetrapisispora phaffii (strain ATCC 24235 / CBS 4417 / NBRC 1672 / NRRL Y-8282 / UCD 70-5)</name>
    <name type="common">Yeast</name>
    <name type="synonym">Fabospora phaffii</name>
    <dbReference type="NCBI Taxonomy" id="1071381"/>
    <lineage>
        <taxon>Eukaryota</taxon>
        <taxon>Fungi</taxon>
        <taxon>Dikarya</taxon>
        <taxon>Ascomycota</taxon>
        <taxon>Saccharomycotina</taxon>
        <taxon>Saccharomycetes</taxon>
        <taxon>Saccharomycetales</taxon>
        <taxon>Saccharomycetaceae</taxon>
        <taxon>Tetrapisispora</taxon>
    </lineage>
</organism>
<keyword evidence="9" id="KW-0067">ATP-binding</keyword>
<evidence type="ECO:0000256" key="6">
    <source>
        <dbReference type="ARBA" id="ARBA00022692"/>
    </source>
</evidence>
<dbReference type="GO" id="GO:0005524">
    <property type="term" value="F:ATP binding"/>
    <property type="evidence" value="ECO:0007669"/>
    <property type="project" value="UniProtKB-KW"/>
</dbReference>
<dbReference type="HOGENOM" id="CLU_003731_0_0_1"/>
<evidence type="ECO:0000256" key="3">
    <source>
        <dbReference type="ARBA" id="ARBA00012438"/>
    </source>
</evidence>
<dbReference type="CDD" id="cd17546">
    <property type="entry name" value="REC_hyHK_CKI1_RcsC-like"/>
    <property type="match status" value="1"/>
</dbReference>
<keyword evidence="10 15" id="KW-1133">Transmembrane helix</keyword>
<dbReference type="GO" id="GO:0009927">
    <property type="term" value="F:histidine phosphotransfer kinase activity"/>
    <property type="evidence" value="ECO:0007669"/>
    <property type="project" value="TreeGrafter"/>
</dbReference>
<keyword evidence="8" id="KW-0418">Kinase</keyword>
<evidence type="ECO:0000256" key="14">
    <source>
        <dbReference type="PROSITE-ProRule" id="PRU00169"/>
    </source>
</evidence>
<dbReference type="PANTHER" id="PTHR43047:SF72">
    <property type="entry name" value="OSMOSENSING HISTIDINE PROTEIN KINASE SLN1"/>
    <property type="match status" value="1"/>
</dbReference>
<dbReference type="SMART" id="SM00388">
    <property type="entry name" value="HisKA"/>
    <property type="match status" value="1"/>
</dbReference>
<accession>G8BT93</accession>
<dbReference type="SUPFAM" id="SSF47384">
    <property type="entry name" value="Homodimeric domain of signal transducing histidine kinase"/>
    <property type="match status" value="1"/>
</dbReference>
<dbReference type="PRINTS" id="PR00344">
    <property type="entry name" value="BCTRLSENSOR"/>
</dbReference>
<evidence type="ECO:0000256" key="10">
    <source>
        <dbReference type="ARBA" id="ARBA00022989"/>
    </source>
</evidence>
<dbReference type="CDD" id="cd06225">
    <property type="entry name" value="HAMP"/>
    <property type="match status" value="1"/>
</dbReference>
<keyword evidence="7" id="KW-0547">Nucleotide-binding</keyword>
<dbReference type="EMBL" id="HE612860">
    <property type="protein sequence ID" value="CCE63121.1"/>
    <property type="molecule type" value="Genomic_DNA"/>
</dbReference>
<evidence type="ECO:0000256" key="8">
    <source>
        <dbReference type="ARBA" id="ARBA00022777"/>
    </source>
</evidence>
<feature type="transmembrane region" description="Helical" evidence="15">
    <location>
        <begin position="20"/>
        <end position="45"/>
    </location>
</feature>
<dbReference type="RefSeq" id="XP_003685555.1">
    <property type="nucleotide sequence ID" value="XM_003685507.1"/>
</dbReference>
<dbReference type="Gene3D" id="3.30.565.10">
    <property type="entry name" value="Histidine kinase-like ATPase, C-terminal domain"/>
    <property type="match status" value="1"/>
</dbReference>
<feature type="transmembrane region" description="Helical" evidence="15">
    <location>
        <begin position="293"/>
        <end position="314"/>
    </location>
</feature>
<dbReference type="PROSITE" id="PS50885">
    <property type="entry name" value="HAMP"/>
    <property type="match status" value="1"/>
</dbReference>
<feature type="modified residue" description="4-aspartylphosphate" evidence="14">
    <location>
        <position position="996"/>
    </location>
</feature>
<evidence type="ECO:0000256" key="4">
    <source>
        <dbReference type="ARBA" id="ARBA00022553"/>
    </source>
</evidence>
<dbReference type="InterPro" id="IPR003661">
    <property type="entry name" value="HisK_dim/P_dom"/>
</dbReference>
<keyword evidence="11" id="KW-0902">Two-component regulatory system</keyword>
<dbReference type="STRING" id="1071381.G8BT93"/>
<evidence type="ECO:0000256" key="7">
    <source>
        <dbReference type="ARBA" id="ARBA00022741"/>
    </source>
</evidence>
<dbReference type="PROSITE" id="PS50110">
    <property type="entry name" value="RESPONSE_REGULATORY"/>
    <property type="match status" value="1"/>
</dbReference>
<dbReference type="FunFam" id="3.40.50.2300:FF:000289">
    <property type="entry name" value="Osmosensing histidine protein kinase SLN1"/>
    <property type="match status" value="1"/>
</dbReference>
<dbReference type="EC" id="2.7.13.3" evidence="3"/>
<dbReference type="InterPro" id="IPR001789">
    <property type="entry name" value="Sig_transdc_resp-reg_receiver"/>
</dbReference>
<keyword evidence="5" id="KW-0808">Transferase</keyword>
<dbReference type="FunFam" id="1.10.287.130:FF:000004">
    <property type="entry name" value="Ethylene receptor 1"/>
    <property type="match status" value="1"/>
</dbReference>
<dbReference type="Gene3D" id="1.10.287.130">
    <property type="match status" value="1"/>
</dbReference>
<feature type="domain" description="HAMP" evidence="18">
    <location>
        <begin position="467"/>
        <end position="500"/>
    </location>
</feature>
<dbReference type="PANTHER" id="PTHR43047">
    <property type="entry name" value="TWO-COMPONENT HISTIDINE PROTEIN KINASE"/>
    <property type="match status" value="1"/>
</dbReference>
<proteinExistence type="predicted"/>
<dbReference type="SMART" id="SM00387">
    <property type="entry name" value="HATPase_c"/>
    <property type="match status" value="1"/>
</dbReference>
<comment type="subcellular location">
    <subcellularLocation>
        <location evidence="2">Membrane</location>
    </subcellularLocation>
</comment>
<dbReference type="Pfam" id="PF00512">
    <property type="entry name" value="HisKA"/>
    <property type="match status" value="1"/>
</dbReference>
<dbReference type="InterPro" id="IPR003594">
    <property type="entry name" value="HATPase_dom"/>
</dbReference>
<feature type="domain" description="Response regulatory" evidence="17">
    <location>
        <begin position="941"/>
        <end position="1062"/>
    </location>
</feature>
<name>G8BT93_TETPH</name>
<dbReference type="SUPFAM" id="SSF55874">
    <property type="entry name" value="ATPase domain of HSP90 chaperone/DNA topoisomerase II/histidine kinase"/>
    <property type="match status" value="2"/>
</dbReference>
<evidence type="ECO:0000256" key="5">
    <source>
        <dbReference type="ARBA" id="ARBA00022679"/>
    </source>
</evidence>
<dbReference type="InterPro" id="IPR011006">
    <property type="entry name" value="CheY-like_superfamily"/>
</dbReference>
<dbReference type="InterPro" id="IPR036890">
    <property type="entry name" value="HATPase_C_sf"/>
</dbReference>
<keyword evidence="6 15" id="KW-0812">Transmembrane</keyword>
<feature type="domain" description="Histidine kinase" evidence="16">
    <location>
        <begin position="533"/>
        <end position="856"/>
    </location>
</feature>
<dbReference type="KEGG" id="tpf:TPHA_0E00250"/>
<evidence type="ECO:0000256" key="11">
    <source>
        <dbReference type="ARBA" id="ARBA00023012"/>
    </source>
</evidence>
<evidence type="ECO:0000256" key="2">
    <source>
        <dbReference type="ARBA" id="ARBA00004370"/>
    </source>
</evidence>
<evidence type="ECO:0000259" key="17">
    <source>
        <dbReference type="PROSITE" id="PS50110"/>
    </source>
</evidence>
<keyword evidence="20" id="KW-1185">Reference proteome</keyword>
<evidence type="ECO:0000256" key="9">
    <source>
        <dbReference type="ARBA" id="ARBA00022840"/>
    </source>
</evidence>
<dbReference type="AlphaFoldDB" id="G8BT93"/>
<dbReference type="Gene3D" id="3.40.50.2300">
    <property type="match status" value="1"/>
</dbReference>
<sequence>MNLKNLRLATSPPYPMNLRAQLITLCCIVSIISLLILSISTGVYFTNNYKSLRAEQLFIAAQLKSSQLDQSLNYLYYQSIWFRDNDVLTDALIRYFSGNKTTENWVESISSVSAFLTSSSIFSRATIYDTNFMEIYNVSNNGTGAHIPDDIIRQLTPLSSDERLPASIGTIGFLTDPVLNTSNYLMSLSLPIFGNPSIILSDSRVYGYVTIITGASSIVAVFNDTTALENSNVAIISAKYRNSTTYADGYHFVFPPYGSDASVIDIFYPLSNNSFLFDAFTEDTTGSVSSTTFFYSSLVAVGYSTCTFSLANWVAVVSQPESVFTSSTVKLTKIISGTVVGIAAVVCFVTFIMSYYIVKPIIKLKQATELISRGRGLRPYYENLSDRTSQDNTSTRTTIDLSDLDGYTNEKEKSLPTCTEDERSKSLSNIASKSIFTTLRKILGFSSRSGMLSPTSTNFIVNNDTKTVRVPVHSTYITDELTELKETFNIMADSLDEHSNLLEERVKARTKELEAAKIVAEATNEAKTVFIANISHELRTPLNGILGMTAIALEEDDNEKLQGSLKLIYRSGELLLHILTELLTFSKNVLQKTKLEKIHFCIHDIALQIKSIFGKIAKDQGVNFSILISPNLIRTMVFFGDSNRIIQVIMNLVSNALKFTPIDGNVDVRIKLLGEYDEEKSSLNNYDKVYIKEGTSFTGDNDAIPTEPISDKISFAGGSSSIHDYCSKTDENDNIKTEIKSDDSTISDYSEENIMGSYYENKNPGQELLGVPIPKPKKWVISVDVEDTGPGISPTLQKSVFEPFVQGDQTLSRQYGGTGLGLSICRQLASIMHGTMELDSTTGLGSKFTFTVPLLQERKIIFSETEKAFEDEFNFNSKKNRKVNFKTDKVTSRGIPSKAAEKNDDANTNGQTTLNAEAKSKTLKPTHITISEDNIDQHDFKVLIVEDNMVNQEVIKRLLKLEKIKTIEYAVDGQEAIDIVKKKISEKDKFDIIFMDIQMPNVDGHTATRVIRNELNYPYPIVALTAFADDSNKKECENSGMNAFLAKPIKRFELKEIIKEFQNPPNDL</sequence>
<dbReference type="GO" id="GO:0005886">
    <property type="term" value="C:plasma membrane"/>
    <property type="evidence" value="ECO:0007669"/>
    <property type="project" value="UniProtKB-ARBA"/>
</dbReference>
<dbReference type="Proteomes" id="UP000005666">
    <property type="component" value="Chromosome 5"/>
</dbReference>
<comment type="catalytic activity">
    <reaction evidence="1">
        <text>ATP + protein L-histidine = ADP + protein N-phospho-L-histidine.</text>
        <dbReference type="EC" id="2.7.13.3"/>
    </reaction>
</comment>
<dbReference type="InterPro" id="IPR036097">
    <property type="entry name" value="HisK_dim/P_sf"/>
</dbReference>
<dbReference type="OrthoDB" id="60033at2759"/>
<dbReference type="eggNOG" id="KOG0519">
    <property type="taxonomic scope" value="Eukaryota"/>
</dbReference>
<evidence type="ECO:0000313" key="19">
    <source>
        <dbReference type="EMBL" id="CCE63121.1"/>
    </source>
</evidence>
<dbReference type="Pfam" id="PF00072">
    <property type="entry name" value="Response_reg"/>
    <property type="match status" value="1"/>
</dbReference>
<keyword evidence="4 14" id="KW-0597">Phosphoprotein</keyword>
<evidence type="ECO:0000259" key="16">
    <source>
        <dbReference type="PROSITE" id="PS50109"/>
    </source>
</evidence>
<dbReference type="PROSITE" id="PS50109">
    <property type="entry name" value="HIS_KIN"/>
    <property type="match status" value="1"/>
</dbReference>
<dbReference type="CDD" id="cd00082">
    <property type="entry name" value="HisKA"/>
    <property type="match status" value="1"/>
</dbReference>
<dbReference type="GO" id="GO:0000155">
    <property type="term" value="F:phosphorelay sensor kinase activity"/>
    <property type="evidence" value="ECO:0007669"/>
    <property type="project" value="InterPro"/>
</dbReference>
<evidence type="ECO:0000313" key="20">
    <source>
        <dbReference type="Proteomes" id="UP000005666"/>
    </source>
</evidence>
<evidence type="ECO:0000256" key="1">
    <source>
        <dbReference type="ARBA" id="ARBA00000085"/>
    </source>
</evidence>
<dbReference type="InterPro" id="IPR003660">
    <property type="entry name" value="HAMP_dom"/>
</dbReference>
<evidence type="ECO:0000256" key="15">
    <source>
        <dbReference type="SAM" id="Phobius"/>
    </source>
</evidence>
<keyword evidence="13" id="KW-0325">Glycoprotein</keyword>
<gene>
    <name evidence="19" type="primary">TPHA0E00250</name>
    <name evidence="19" type="ordered locus">TPHA_0E00250</name>
</gene>
<evidence type="ECO:0000256" key="13">
    <source>
        <dbReference type="ARBA" id="ARBA00023180"/>
    </source>
</evidence>
<evidence type="ECO:0000259" key="18">
    <source>
        <dbReference type="PROSITE" id="PS50885"/>
    </source>
</evidence>
<evidence type="ECO:0000256" key="12">
    <source>
        <dbReference type="ARBA" id="ARBA00023136"/>
    </source>
</evidence>
<dbReference type="OMA" id="MRTHNEM"/>
<dbReference type="SMART" id="SM00448">
    <property type="entry name" value="REC"/>
    <property type="match status" value="1"/>
</dbReference>
<dbReference type="InterPro" id="IPR005467">
    <property type="entry name" value="His_kinase_dom"/>
</dbReference>